<accession>A0A0N4X8F9</accession>
<dbReference type="PANTHER" id="PTHR14396:SF10">
    <property type="entry name" value="CLASPIN"/>
    <property type="match status" value="1"/>
</dbReference>
<feature type="region of interest" description="Disordered" evidence="4">
    <location>
        <begin position="61"/>
        <end position="104"/>
    </location>
</feature>
<protein>
    <submittedName>
        <fullName evidence="5">Claspin</fullName>
    </submittedName>
</protein>
<dbReference type="AlphaFoldDB" id="A0A0N4X8F9"/>
<proteinExistence type="predicted"/>
<feature type="region of interest" description="Disordered" evidence="4">
    <location>
        <begin position="152"/>
        <end position="288"/>
    </location>
</feature>
<dbReference type="OMA" id="DIDWINE"/>
<dbReference type="GO" id="GO:0007095">
    <property type="term" value="P:mitotic G2 DNA damage checkpoint signaling"/>
    <property type="evidence" value="ECO:0007669"/>
    <property type="project" value="TreeGrafter"/>
</dbReference>
<evidence type="ECO:0000256" key="3">
    <source>
        <dbReference type="ARBA" id="ARBA00023242"/>
    </source>
</evidence>
<feature type="compositionally biased region" description="Acidic residues" evidence="4">
    <location>
        <begin position="320"/>
        <end position="346"/>
    </location>
</feature>
<feature type="compositionally biased region" description="Basic and acidic residues" evidence="4">
    <location>
        <begin position="233"/>
        <end position="243"/>
    </location>
</feature>
<organism evidence="5">
    <name type="scientific">Haemonchus placei</name>
    <name type="common">Barber's pole worm</name>
    <dbReference type="NCBI Taxonomy" id="6290"/>
    <lineage>
        <taxon>Eukaryota</taxon>
        <taxon>Metazoa</taxon>
        <taxon>Ecdysozoa</taxon>
        <taxon>Nematoda</taxon>
        <taxon>Chromadorea</taxon>
        <taxon>Rhabditida</taxon>
        <taxon>Rhabditina</taxon>
        <taxon>Rhabditomorpha</taxon>
        <taxon>Strongyloidea</taxon>
        <taxon>Trichostrongylidae</taxon>
        <taxon>Haemonchus</taxon>
    </lineage>
</organism>
<feature type="region of interest" description="Disordered" evidence="4">
    <location>
        <begin position="403"/>
        <end position="425"/>
    </location>
</feature>
<feature type="compositionally biased region" description="Acidic residues" evidence="4">
    <location>
        <begin position="405"/>
        <end position="419"/>
    </location>
</feature>
<evidence type="ECO:0000313" key="5">
    <source>
        <dbReference type="WBParaSite" id="HPLM_0002065101-mRNA-1"/>
    </source>
</evidence>
<reference evidence="5" key="1">
    <citation type="submission" date="2017-02" db="UniProtKB">
        <authorList>
            <consortium name="WormBaseParasite"/>
        </authorList>
    </citation>
    <scope>IDENTIFICATION</scope>
</reference>
<feature type="region of interest" description="Disordered" evidence="4">
    <location>
        <begin position="305"/>
        <end position="350"/>
    </location>
</feature>
<feature type="compositionally biased region" description="Acidic residues" evidence="4">
    <location>
        <begin position="174"/>
        <end position="183"/>
    </location>
</feature>
<keyword evidence="3" id="KW-0539">Nucleus</keyword>
<evidence type="ECO:0000256" key="4">
    <source>
        <dbReference type="SAM" id="MobiDB-lite"/>
    </source>
</evidence>
<dbReference type="WBParaSite" id="HPLM_0002065101-mRNA-1">
    <property type="protein sequence ID" value="HPLM_0002065101-mRNA-1"/>
    <property type="gene ID" value="HPLM_0002065101"/>
</dbReference>
<dbReference type="GO" id="GO:0033314">
    <property type="term" value="P:mitotic DNA replication checkpoint signaling"/>
    <property type="evidence" value="ECO:0007669"/>
    <property type="project" value="TreeGrafter"/>
</dbReference>
<evidence type="ECO:0000256" key="2">
    <source>
        <dbReference type="ARBA" id="ARBA00022553"/>
    </source>
</evidence>
<feature type="compositionally biased region" description="Acidic residues" evidence="4">
    <location>
        <begin position="244"/>
        <end position="269"/>
    </location>
</feature>
<dbReference type="InterPro" id="IPR024146">
    <property type="entry name" value="Claspin"/>
</dbReference>
<keyword evidence="2" id="KW-0597">Phosphoprotein</keyword>
<dbReference type="GO" id="GO:0005634">
    <property type="term" value="C:nucleus"/>
    <property type="evidence" value="ECO:0007669"/>
    <property type="project" value="UniProtKB-SubCell"/>
</dbReference>
<dbReference type="PANTHER" id="PTHR14396">
    <property type="entry name" value="CLASPIN"/>
    <property type="match status" value="1"/>
</dbReference>
<comment type="subcellular location">
    <subcellularLocation>
        <location evidence="1">Nucleus</location>
    </subcellularLocation>
</comment>
<name>A0A0N4X8F9_HAEPC</name>
<feature type="compositionally biased region" description="Polar residues" evidence="4">
    <location>
        <begin position="68"/>
        <end position="84"/>
    </location>
</feature>
<evidence type="ECO:0000256" key="1">
    <source>
        <dbReference type="ARBA" id="ARBA00004123"/>
    </source>
</evidence>
<feature type="compositionally biased region" description="Basic and acidic residues" evidence="4">
    <location>
        <begin position="270"/>
        <end position="281"/>
    </location>
</feature>
<dbReference type="GO" id="GO:0010997">
    <property type="term" value="F:anaphase-promoting complex binding"/>
    <property type="evidence" value="ECO:0007669"/>
    <property type="project" value="TreeGrafter"/>
</dbReference>
<sequence length="537" mass="59792">LPESVDLFDGASVKDSQRLHDEDLTSCHHRSSVDADKAVAQCPECRSGEPLHPVDSLNLILEDDEGTESTSEMTQPQFPNSLSQWFGEKTTGESSDEAQPNVEAPEYVNVGTFSDLDPFKDSSEDDILMLCSGRFETQNLVTSEKFPMNDAAGELQEEPVGVAPIRKKKRVLIDSDDDDDDDSGIPVEASFEKMDEAKSASNIGEEEKEEPEPAVLRRTIEFSDSEDGVQSKPDVDRIEKSDEEKEEDDEEDDDNDEDVDDGLENDEGDMELKGSDYIEKEADSDDELAVVRRLERSEFERKANREKWFDDEASLSGDDVGSDLDEDGDIADEYEAEEGDNDDVPDSDVIRRQNHKLLLKQEKDREHKELVKLQDRLLADGDLGGSETNRTFRLKLREDVTTVEGMEDDGEALEEEQDDGASQAHARRVEAIKWLMEHGELGKESDDKEEEDIFDIAARSVHISTEVSETIVSKVPRSLIGQPGLANAIKEVAGVSSAKQLYVSNSSTDRKRPSTPPMLSVKKSKTMVSVISVLEHS</sequence>